<dbReference type="GO" id="GO:0008233">
    <property type="term" value="F:peptidase activity"/>
    <property type="evidence" value="ECO:0007669"/>
    <property type="project" value="UniProtKB-KW"/>
</dbReference>
<dbReference type="EMBL" id="FQXM01000054">
    <property type="protein sequence ID" value="SHI07075.1"/>
    <property type="molecule type" value="Genomic_DNA"/>
</dbReference>
<evidence type="ECO:0000313" key="9">
    <source>
        <dbReference type="EMBL" id="SHI07075.1"/>
    </source>
</evidence>
<feature type="transmembrane region" description="Helical" evidence="8">
    <location>
        <begin position="137"/>
        <end position="154"/>
    </location>
</feature>
<gene>
    <name evidence="9" type="ORF">SAMN02745207_04197</name>
</gene>
<dbReference type="RefSeq" id="WP_073340969.1">
    <property type="nucleotide sequence ID" value="NZ_FQXM01000054.1"/>
</dbReference>
<dbReference type="AlphaFoldDB" id="A0A1M5Y4Q2"/>
<evidence type="ECO:0000256" key="3">
    <source>
        <dbReference type="ARBA" id="ARBA00022670"/>
    </source>
</evidence>
<keyword evidence="1" id="KW-1003">Cell membrane</keyword>
<evidence type="ECO:0000256" key="1">
    <source>
        <dbReference type="ARBA" id="ARBA00022475"/>
    </source>
</evidence>
<dbReference type="GO" id="GO:0016020">
    <property type="term" value="C:membrane"/>
    <property type="evidence" value="ECO:0007669"/>
    <property type="project" value="InterPro"/>
</dbReference>
<keyword evidence="6 8" id="KW-1133">Transmembrane helix</keyword>
<keyword evidence="5" id="KW-0378">Hydrolase</keyword>
<keyword evidence="7 8" id="KW-0472">Membrane</keyword>
<evidence type="ECO:0000313" key="10">
    <source>
        <dbReference type="Proteomes" id="UP000184447"/>
    </source>
</evidence>
<evidence type="ECO:0000256" key="4">
    <source>
        <dbReference type="ARBA" id="ARBA00022692"/>
    </source>
</evidence>
<dbReference type="STRING" id="1121316.SAMN02745207_04197"/>
<keyword evidence="4 8" id="KW-0812">Transmembrane</keyword>
<evidence type="ECO:0000256" key="7">
    <source>
        <dbReference type="ARBA" id="ARBA00023136"/>
    </source>
</evidence>
<dbReference type="InterPro" id="IPR006741">
    <property type="entry name" value="AgrB"/>
</dbReference>
<keyword evidence="3" id="KW-0645">Protease</keyword>
<dbReference type="OrthoDB" id="9815055at2"/>
<reference evidence="9 10" key="1">
    <citation type="submission" date="2016-11" db="EMBL/GenBank/DDBJ databases">
        <authorList>
            <person name="Jaros S."/>
            <person name="Januszkiewicz K."/>
            <person name="Wedrychowicz H."/>
        </authorList>
    </citation>
    <scope>NUCLEOTIDE SEQUENCE [LARGE SCALE GENOMIC DNA]</scope>
    <source>
        <strain evidence="9 10">DSM 8605</strain>
    </source>
</reference>
<evidence type="ECO:0000256" key="6">
    <source>
        <dbReference type="ARBA" id="ARBA00022989"/>
    </source>
</evidence>
<dbReference type="Proteomes" id="UP000184447">
    <property type="component" value="Unassembled WGS sequence"/>
</dbReference>
<protein>
    <submittedName>
        <fullName evidence="9">Accessory gene regulator B</fullName>
    </submittedName>
</protein>
<dbReference type="Pfam" id="PF04647">
    <property type="entry name" value="AgrB"/>
    <property type="match status" value="1"/>
</dbReference>
<accession>A0A1M5Y4Q2</accession>
<feature type="transmembrane region" description="Helical" evidence="8">
    <location>
        <begin position="79"/>
        <end position="98"/>
    </location>
</feature>
<keyword evidence="10" id="KW-1185">Reference proteome</keyword>
<name>A0A1M5Y4Q2_9CLOT</name>
<dbReference type="GO" id="GO:0006508">
    <property type="term" value="P:proteolysis"/>
    <property type="evidence" value="ECO:0007669"/>
    <property type="project" value="UniProtKB-KW"/>
</dbReference>
<dbReference type="SMART" id="SM00793">
    <property type="entry name" value="AgrB"/>
    <property type="match status" value="1"/>
</dbReference>
<dbReference type="GO" id="GO:0009372">
    <property type="term" value="P:quorum sensing"/>
    <property type="evidence" value="ECO:0007669"/>
    <property type="project" value="UniProtKB-KW"/>
</dbReference>
<proteinExistence type="predicted"/>
<organism evidence="9 10">
    <name type="scientific">Clostridium grantii DSM 8605</name>
    <dbReference type="NCBI Taxonomy" id="1121316"/>
    <lineage>
        <taxon>Bacteria</taxon>
        <taxon>Bacillati</taxon>
        <taxon>Bacillota</taxon>
        <taxon>Clostridia</taxon>
        <taxon>Eubacteriales</taxon>
        <taxon>Clostridiaceae</taxon>
        <taxon>Clostridium</taxon>
    </lineage>
</organism>
<evidence type="ECO:0000256" key="5">
    <source>
        <dbReference type="ARBA" id="ARBA00022801"/>
    </source>
</evidence>
<keyword evidence="2" id="KW-0673">Quorum sensing</keyword>
<evidence type="ECO:0000256" key="8">
    <source>
        <dbReference type="SAM" id="Phobius"/>
    </source>
</evidence>
<evidence type="ECO:0000256" key="2">
    <source>
        <dbReference type="ARBA" id="ARBA00022654"/>
    </source>
</evidence>
<sequence length="163" mass="19257">MIKRISSKIIFKLNVNHFYRETEIEQMIYSLTALLNNFTKLILLLVIFLFLGNLKEFIFAFILSTVLRVISGGFHLKHYWTCFLFSLFYYISLLELYYLQVSNITMLLLVIIFSIILICLTPIACKQREAIRKTDKKICKLLALCLVLLYYYIYTLKKTPLIA</sequence>
<feature type="transmembrane region" description="Helical" evidence="8">
    <location>
        <begin position="104"/>
        <end position="125"/>
    </location>
</feature>